<keyword evidence="11" id="KW-1185">Reference proteome</keyword>
<dbReference type="PROSITE" id="PS00144">
    <property type="entry name" value="ASN_GLN_ASE_1"/>
    <property type="match status" value="1"/>
</dbReference>
<dbReference type="SFLD" id="SFLDS00057">
    <property type="entry name" value="Glutaminase/Asparaginase"/>
    <property type="match status" value="1"/>
</dbReference>
<evidence type="ECO:0000256" key="6">
    <source>
        <dbReference type="PROSITE-ProRule" id="PRU10099"/>
    </source>
</evidence>
<dbReference type="Gene3D" id="3.40.50.40">
    <property type="match status" value="1"/>
</dbReference>
<feature type="binding site" evidence="5">
    <location>
        <position position="59"/>
    </location>
    <ligand>
        <name>substrate</name>
    </ligand>
</feature>
<dbReference type="FunFam" id="3.40.50.40:FF:000001">
    <property type="entry name" value="L-asparaginase 1"/>
    <property type="match status" value="1"/>
</dbReference>
<dbReference type="InterPro" id="IPR040919">
    <property type="entry name" value="Asparaginase_C"/>
</dbReference>
<dbReference type="PIRSF" id="PIRSF001220">
    <property type="entry name" value="L-ASNase_gatD"/>
    <property type="match status" value="1"/>
</dbReference>
<dbReference type="FunFam" id="3.40.50.1170:FF:000001">
    <property type="entry name" value="L-asparaginase 2"/>
    <property type="match status" value="1"/>
</dbReference>
<comment type="caution">
    <text evidence="10">The sequence shown here is derived from an EMBL/GenBank/DDBJ whole genome shotgun (WGS) entry which is preliminary data.</text>
</comment>
<dbReference type="Gene3D" id="3.40.50.1170">
    <property type="entry name" value="L-asparaginase, N-terminal domain"/>
    <property type="match status" value="1"/>
</dbReference>
<accession>A0A8J7FAW1</accession>
<dbReference type="InterPro" id="IPR006033">
    <property type="entry name" value="AsnA_fam"/>
</dbReference>
<evidence type="ECO:0000256" key="4">
    <source>
        <dbReference type="PIRSR" id="PIRSR001220-1"/>
    </source>
</evidence>
<dbReference type="AlphaFoldDB" id="A0A8J7FAW1"/>
<feature type="active site" evidence="6">
    <location>
        <position position="13"/>
    </location>
</feature>
<feature type="active site" evidence="7">
    <location>
        <position position="90"/>
    </location>
</feature>
<dbReference type="InterPro" id="IPR041725">
    <property type="entry name" value="L-asparaginase_I"/>
</dbReference>
<dbReference type="GO" id="GO:0009066">
    <property type="term" value="P:aspartate family amino acid metabolic process"/>
    <property type="evidence" value="ECO:0007669"/>
    <property type="project" value="UniProtKB-ARBA"/>
</dbReference>
<dbReference type="PROSITE" id="PS51732">
    <property type="entry name" value="ASN_GLN_ASE_3"/>
    <property type="match status" value="1"/>
</dbReference>
<dbReference type="Pfam" id="PF00710">
    <property type="entry name" value="Asparaginase"/>
    <property type="match status" value="1"/>
</dbReference>
<name>A0A8J7FAW1_9GAMM</name>
<dbReference type="Proteomes" id="UP000640333">
    <property type="component" value="Unassembled WGS sequence"/>
</dbReference>
<dbReference type="GO" id="GO:0004067">
    <property type="term" value="F:asparaginase activity"/>
    <property type="evidence" value="ECO:0007669"/>
    <property type="project" value="UniProtKB-UniRule"/>
</dbReference>
<dbReference type="NCBIfam" id="NF006998">
    <property type="entry name" value="PRK09461.1"/>
    <property type="match status" value="1"/>
</dbReference>
<evidence type="ECO:0000256" key="1">
    <source>
        <dbReference type="ARBA" id="ARBA00010518"/>
    </source>
</evidence>
<evidence type="ECO:0000256" key="2">
    <source>
        <dbReference type="ARBA" id="ARBA00012920"/>
    </source>
</evidence>
<evidence type="ECO:0000313" key="10">
    <source>
        <dbReference type="EMBL" id="MBE9396682.1"/>
    </source>
</evidence>
<organism evidence="10 11">
    <name type="scientific">Pontibacterium sinense</name>
    <dbReference type="NCBI Taxonomy" id="2781979"/>
    <lineage>
        <taxon>Bacteria</taxon>
        <taxon>Pseudomonadati</taxon>
        <taxon>Pseudomonadota</taxon>
        <taxon>Gammaproteobacteria</taxon>
        <taxon>Oceanospirillales</taxon>
        <taxon>Oceanospirillaceae</taxon>
        <taxon>Pontibacterium</taxon>
    </lineage>
</organism>
<dbReference type="InterPro" id="IPR027474">
    <property type="entry name" value="L-asparaginase_N"/>
</dbReference>
<dbReference type="InterPro" id="IPR020827">
    <property type="entry name" value="Asparaginase/glutaminase_AS1"/>
</dbReference>
<dbReference type="InterPro" id="IPR027473">
    <property type="entry name" value="L-asparaginase_C"/>
</dbReference>
<evidence type="ECO:0000313" key="11">
    <source>
        <dbReference type="Proteomes" id="UP000640333"/>
    </source>
</evidence>
<dbReference type="PROSITE" id="PS00917">
    <property type="entry name" value="ASN_GLN_ASE_2"/>
    <property type="match status" value="1"/>
</dbReference>
<dbReference type="InterPro" id="IPR036152">
    <property type="entry name" value="Asp/glu_Ase-like_sf"/>
</dbReference>
<evidence type="ECO:0000256" key="7">
    <source>
        <dbReference type="PROSITE-ProRule" id="PRU10100"/>
    </source>
</evidence>
<feature type="binding site" evidence="5">
    <location>
        <begin position="90"/>
        <end position="91"/>
    </location>
    <ligand>
        <name>substrate</name>
    </ligand>
</feature>
<dbReference type="EMBL" id="JADEYS010000004">
    <property type="protein sequence ID" value="MBE9396682.1"/>
    <property type="molecule type" value="Genomic_DNA"/>
</dbReference>
<dbReference type="NCBIfam" id="TIGR00519">
    <property type="entry name" value="asnASE_I"/>
    <property type="match status" value="1"/>
</dbReference>
<dbReference type="PANTHER" id="PTHR11707:SF28">
    <property type="entry name" value="60 KDA LYSOPHOSPHOLIPASE"/>
    <property type="match status" value="1"/>
</dbReference>
<evidence type="ECO:0000259" key="8">
    <source>
        <dbReference type="Pfam" id="PF00710"/>
    </source>
</evidence>
<gene>
    <name evidence="10" type="primary">ansA</name>
    <name evidence="10" type="ORF">IOQ59_05335</name>
</gene>
<comment type="similarity">
    <text evidence="1">Belongs to the asparaginase 1 family.</text>
</comment>
<sequence length="336" mass="36446">MKPRVLIIHTGGTIGMRPSEEGYKPVAGFEALLREKLINSVHDTLPEFDLIEFERLIDSANLVPDDWQTIAQTLSEHYADYDGFVVLHGTDTMAYTASALSFQLRGLNKPVIVTGSQIPLVELRNDALDNLISALIIAGFHPVPEVCVYFNGRLLRGNRSRKVKATGLDAFDSPNFPWLGQVGIHIELHQQLIRTAGTPDLCPTRYSPGAVAMLPIYPGMADAQIQSILDNEKIRGVILQSYGVGNLPNNNEPLMHHLTQAAKAGVVLVNLSSCLQAQVIPGAYACSAGLNEIGIISGGDMTPEAAFTKLHTLLATHESSTQVSDLMQQNVCGELD</sequence>
<dbReference type="PIRSF" id="PIRSF500176">
    <property type="entry name" value="L_ASNase"/>
    <property type="match status" value="1"/>
</dbReference>
<evidence type="ECO:0000256" key="3">
    <source>
        <dbReference type="ARBA" id="ARBA00022801"/>
    </source>
</evidence>
<dbReference type="CDD" id="cd08963">
    <property type="entry name" value="L-asparaginase_I"/>
    <property type="match status" value="1"/>
</dbReference>
<dbReference type="SMART" id="SM00870">
    <property type="entry name" value="Asparaginase"/>
    <property type="match status" value="1"/>
</dbReference>
<reference evidence="10" key="1">
    <citation type="submission" date="2020-10" db="EMBL/GenBank/DDBJ databases">
        <title>Bacterium isolated from coastal waters sediment.</title>
        <authorList>
            <person name="Chen R.-J."/>
            <person name="Lu D.-C."/>
            <person name="Zhu K.-L."/>
            <person name="Du Z.-J."/>
        </authorList>
    </citation>
    <scope>NUCLEOTIDE SEQUENCE</scope>
    <source>
        <strain evidence="10">N1Y112</strain>
    </source>
</reference>
<feature type="domain" description="Asparaginase/glutaminase C-terminal" evidence="9">
    <location>
        <begin position="211"/>
        <end position="327"/>
    </location>
</feature>
<evidence type="ECO:0000259" key="9">
    <source>
        <dbReference type="Pfam" id="PF17763"/>
    </source>
</evidence>
<feature type="domain" description="L-asparaginase N-terminal" evidence="8">
    <location>
        <begin position="4"/>
        <end position="193"/>
    </location>
</feature>
<dbReference type="Pfam" id="PF17763">
    <property type="entry name" value="Asparaginase_C"/>
    <property type="match status" value="1"/>
</dbReference>
<dbReference type="SUPFAM" id="SSF53774">
    <property type="entry name" value="Glutaminase/Asparaginase"/>
    <property type="match status" value="1"/>
</dbReference>
<protein>
    <recommendedName>
        <fullName evidence="2">asparaginase</fullName>
        <ecNumber evidence="2">3.5.1.1</ecNumber>
    </recommendedName>
</protein>
<feature type="active site" description="O-isoaspartyl threonine intermediate" evidence="4">
    <location>
        <position position="13"/>
    </location>
</feature>
<proteinExistence type="inferred from homology"/>
<dbReference type="InterPro" id="IPR037152">
    <property type="entry name" value="L-asparaginase_N_sf"/>
</dbReference>
<dbReference type="PRINTS" id="PR00139">
    <property type="entry name" value="ASNGLNASE"/>
</dbReference>
<keyword evidence="3" id="KW-0378">Hydrolase</keyword>
<dbReference type="InterPro" id="IPR027475">
    <property type="entry name" value="Asparaginase/glutaminase_AS2"/>
</dbReference>
<dbReference type="PANTHER" id="PTHR11707">
    <property type="entry name" value="L-ASPARAGINASE"/>
    <property type="match status" value="1"/>
</dbReference>
<dbReference type="InterPro" id="IPR006034">
    <property type="entry name" value="Asparaginase/glutaminase-like"/>
</dbReference>
<evidence type="ECO:0000256" key="5">
    <source>
        <dbReference type="PIRSR" id="PIRSR001220-2"/>
    </source>
</evidence>
<dbReference type="EC" id="3.5.1.1" evidence="2"/>